<reference evidence="2 3" key="1">
    <citation type="journal article" date="2009" name="Stand. Genomic Sci.">
        <title>Complete genome sequence of Catenulispora acidiphila type strain (ID 139908).</title>
        <authorList>
            <person name="Copeland A."/>
            <person name="Lapidus A."/>
            <person name="Glavina Del Rio T."/>
            <person name="Nolan M."/>
            <person name="Lucas S."/>
            <person name="Chen F."/>
            <person name="Tice H."/>
            <person name="Cheng J.F."/>
            <person name="Bruce D."/>
            <person name="Goodwin L."/>
            <person name="Pitluck S."/>
            <person name="Mikhailova N."/>
            <person name="Pati A."/>
            <person name="Ivanova N."/>
            <person name="Mavromatis K."/>
            <person name="Chen A."/>
            <person name="Palaniappan K."/>
            <person name="Chain P."/>
            <person name="Land M."/>
            <person name="Hauser L."/>
            <person name="Chang Y.J."/>
            <person name="Jeffries C.D."/>
            <person name="Chertkov O."/>
            <person name="Brettin T."/>
            <person name="Detter J.C."/>
            <person name="Han C."/>
            <person name="Ali Z."/>
            <person name="Tindall B.J."/>
            <person name="Goker M."/>
            <person name="Bristow J."/>
            <person name="Eisen J.A."/>
            <person name="Markowitz V."/>
            <person name="Hugenholtz P."/>
            <person name="Kyrpides N.C."/>
            <person name="Klenk H.P."/>
        </authorList>
    </citation>
    <scope>NUCLEOTIDE SEQUENCE [LARGE SCALE GENOMIC DNA]</scope>
    <source>
        <strain evidence="3">DSM 44928 / JCM 14897 / NBRC 102108 / NRRL B-24433 / ID139908</strain>
    </source>
</reference>
<dbReference type="KEGG" id="cai:Caci_3579"/>
<organism evidence="2 3">
    <name type="scientific">Catenulispora acidiphila (strain DSM 44928 / JCM 14897 / NBRC 102108 / NRRL B-24433 / ID139908)</name>
    <dbReference type="NCBI Taxonomy" id="479433"/>
    <lineage>
        <taxon>Bacteria</taxon>
        <taxon>Bacillati</taxon>
        <taxon>Actinomycetota</taxon>
        <taxon>Actinomycetes</taxon>
        <taxon>Catenulisporales</taxon>
        <taxon>Catenulisporaceae</taxon>
        <taxon>Catenulispora</taxon>
    </lineage>
</organism>
<dbReference type="AlphaFoldDB" id="C7QAI5"/>
<dbReference type="RefSeq" id="WP_015792213.1">
    <property type="nucleotide sequence ID" value="NC_013131.1"/>
</dbReference>
<gene>
    <name evidence="2" type="ordered locus">Caci_3579</name>
</gene>
<evidence type="ECO:0000313" key="3">
    <source>
        <dbReference type="Proteomes" id="UP000000851"/>
    </source>
</evidence>
<feature type="transmembrane region" description="Helical" evidence="1">
    <location>
        <begin position="181"/>
        <end position="211"/>
    </location>
</feature>
<dbReference type="InParanoid" id="C7QAI5"/>
<sequence length="213" mass="22576">MADRGESVLDDPRRLRPATIATVVVILGVVAALVIPVLLCVRGWHEAETFRGVGAGRGIFVAESCGDRQVHKSADANGATLTTVTYTCAGTFDGRSGVRIDAAVGDASHDYRAGARTPAYVTGKGVVRLASNHDAAVWMALWFFVACVVAAAEGAALWLLSRWIRGTVPHGVRELMDWPHLLAASLVGLLAVIPGLMILYLLAFLSLLILYAA</sequence>
<dbReference type="Proteomes" id="UP000000851">
    <property type="component" value="Chromosome"/>
</dbReference>
<evidence type="ECO:0000313" key="2">
    <source>
        <dbReference type="EMBL" id="ACU72484.1"/>
    </source>
</evidence>
<evidence type="ECO:0008006" key="4">
    <source>
        <dbReference type="Google" id="ProtNLM"/>
    </source>
</evidence>
<accession>C7QAI5</accession>
<evidence type="ECO:0000256" key="1">
    <source>
        <dbReference type="SAM" id="Phobius"/>
    </source>
</evidence>
<keyword evidence="1" id="KW-0812">Transmembrane</keyword>
<keyword evidence="3" id="KW-1185">Reference proteome</keyword>
<feature type="transmembrane region" description="Helical" evidence="1">
    <location>
        <begin position="20"/>
        <end position="41"/>
    </location>
</feature>
<keyword evidence="1" id="KW-1133">Transmembrane helix</keyword>
<name>C7QAI5_CATAD</name>
<feature type="transmembrane region" description="Helical" evidence="1">
    <location>
        <begin position="137"/>
        <end position="161"/>
    </location>
</feature>
<proteinExistence type="predicted"/>
<protein>
    <recommendedName>
        <fullName evidence="4">DUF3592 domain-containing protein</fullName>
    </recommendedName>
</protein>
<dbReference type="EMBL" id="CP001700">
    <property type="protein sequence ID" value="ACU72484.1"/>
    <property type="molecule type" value="Genomic_DNA"/>
</dbReference>
<dbReference type="HOGENOM" id="CLU_1292497_0_0_11"/>
<keyword evidence="1" id="KW-0472">Membrane</keyword>
<dbReference type="STRING" id="479433.Caci_3579"/>